<name>A0A841BY13_9ACTN</name>
<feature type="compositionally biased region" description="Low complexity" evidence="2">
    <location>
        <begin position="278"/>
        <end position="294"/>
    </location>
</feature>
<sequence length="294" mass="31659">MTTPTPPPTEPRYQADFLTELFRDPLDPGYADAAAATKARGYRRRPLWLRIVAGATMLSIGFLLAVAYQHTQAEQPGRAKVREGLIDQINARRTSVQTLADREEKLGDEVTRLRDAAIPGPEAARLRTAEAAAGYRKVTGDGIVVTIGDGPEKVDPVTGKVDLTTHVLDLDLRLIVNQLWANGAEAISINGNRLTSTSTIRLAGEAIQVDFQPMIGPYEVSAIGPGDLADDFDESRTADSYRGLVKEKGLTFSISERDDLVLPSAPDPVLRYATPLVSKSPSPSPSTSPSGGRK</sequence>
<dbReference type="RefSeq" id="WP_184845826.1">
    <property type="nucleotide sequence ID" value="NZ_JACHMN010000003.1"/>
</dbReference>
<comment type="similarity">
    <text evidence="1">Belongs to the UPF0749 family.</text>
</comment>
<keyword evidence="3" id="KW-1133">Transmembrane helix</keyword>
<reference evidence="4 5" key="1">
    <citation type="submission" date="2020-08" db="EMBL/GenBank/DDBJ databases">
        <title>Sequencing the genomes of 1000 actinobacteria strains.</title>
        <authorList>
            <person name="Klenk H.-P."/>
        </authorList>
    </citation>
    <scope>NUCLEOTIDE SEQUENCE [LARGE SCALE GENOMIC DNA]</scope>
    <source>
        <strain evidence="4 5">DSM 45362</strain>
    </source>
</reference>
<dbReference type="PANTHER" id="PTHR37313">
    <property type="entry name" value="UPF0749 PROTEIN RV1825"/>
    <property type="match status" value="1"/>
</dbReference>
<evidence type="ECO:0000313" key="4">
    <source>
        <dbReference type="EMBL" id="MBB5874047.1"/>
    </source>
</evidence>
<keyword evidence="5" id="KW-1185">Reference proteome</keyword>
<feature type="transmembrane region" description="Helical" evidence="3">
    <location>
        <begin position="47"/>
        <end position="68"/>
    </location>
</feature>
<evidence type="ECO:0000313" key="5">
    <source>
        <dbReference type="Proteomes" id="UP000587527"/>
    </source>
</evidence>
<feature type="region of interest" description="Disordered" evidence="2">
    <location>
        <begin position="272"/>
        <end position="294"/>
    </location>
</feature>
<evidence type="ECO:0000256" key="2">
    <source>
        <dbReference type="SAM" id="MobiDB-lite"/>
    </source>
</evidence>
<dbReference type="Gene3D" id="3.30.70.1880">
    <property type="entry name" value="Protein of unknown function DUF881"/>
    <property type="match status" value="1"/>
</dbReference>
<dbReference type="GO" id="GO:0005886">
    <property type="term" value="C:plasma membrane"/>
    <property type="evidence" value="ECO:0007669"/>
    <property type="project" value="TreeGrafter"/>
</dbReference>
<keyword evidence="3" id="KW-0472">Membrane</keyword>
<dbReference type="InterPro" id="IPR010273">
    <property type="entry name" value="DUF881"/>
</dbReference>
<dbReference type="AlphaFoldDB" id="A0A841BY13"/>
<keyword evidence="3" id="KW-0812">Transmembrane</keyword>
<comment type="caution">
    <text evidence="4">The sequence shown here is derived from an EMBL/GenBank/DDBJ whole genome shotgun (WGS) entry which is preliminary data.</text>
</comment>
<accession>A0A841BY13</accession>
<dbReference type="Proteomes" id="UP000587527">
    <property type="component" value="Unassembled WGS sequence"/>
</dbReference>
<dbReference type="EMBL" id="JACHMN010000003">
    <property type="protein sequence ID" value="MBB5874047.1"/>
    <property type="molecule type" value="Genomic_DNA"/>
</dbReference>
<dbReference type="PANTHER" id="PTHR37313:SF1">
    <property type="entry name" value="UPF0749 PROTEIN RV1823"/>
    <property type="match status" value="1"/>
</dbReference>
<organism evidence="4 5">
    <name type="scientific">Allocatelliglobosispora scoriae</name>
    <dbReference type="NCBI Taxonomy" id="643052"/>
    <lineage>
        <taxon>Bacteria</taxon>
        <taxon>Bacillati</taxon>
        <taxon>Actinomycetota</taxon>
        <taxon>Actinomycetes</taxon>
        <taxon>Micromonosporales</taxon>
        <taxon>Micromonosporaceae</taxon>
        <taxon>Allocatelliglobosispora</taxon>
    </lineage>
</organism>
<protein>
    <submittedName>
        <fullName evidence="4">Uncharacterized protein YlxW (UPF0749 family)</fullName>
    </submittedName>
</protein>
<evidence type="ECO:0000256" key="1">
    <source>
        <dbReference type="ARBA" id="ARBA00009108"/>
    </source>
</evidence>
<evidence type="ECO:0000256" key="3">
    <source>
        <dbReference type="SAM" id="Phobius"/>
    </source>
</evidence>
<dbReference type="Pfam" id="PF05949">
    <property type="entry name" value="DUF881"/>
    <property type="match status" value="1"/>
</dbReference>
<gene>
    <name evidence="4" type="ORF">F4553_007481</name>
</gene>
<proteinExistence type="inferred from homology"/>